<dbReference type="SUPFAM" id="SSF109854">
    <property type="entry name" value="DinB/YfiT-like putative metalloenzymes"/>
    <property type="match status" value="1"/>
</dbReference>
<dbReference type="RefSeq" id="WP_131311128.1">
    <property type="nucleotide sequence ID" value="NZ_SJFN01000035.1"/>
</dbReference>
<comment type="caution">
    <text evidence="4">The sequence shown here is derived from an EMBL/GenBank/DDBJ whole genome shotgun (WGS) entry which is preliminary data.</text>
</comment>
<comment type="similarity">
    <text evidence="1">Belongs to the DinB family.</text>
</comment>
<feature type="binding site" evidence="3">
    <location>
        <position position="49"/>
    </location>
    <ligand>
        <name>a divalent metal cation</name>
        <dbReference type="ChEBI" id="CHEBI:60240"/>
    </ligand>
</feature>
<evidence type="ECO:0000256" key="3">
    <source>
        <dbReference type="PIRSR" id="PIRSR607837-1"/>
    </source>
</evidence>
<keyword evidence="2 3" id="KW-0479">Metal-binding</keyword>
<feature type="binding site" evidence="3">
    <location>
        <position position="144"/>
    </location>
    <ligand>
        <name>a divalent metal cation</name>
        <dbReference type="ChEBI" id="CHEBI:60240"/>
    </ligand>
</feature>
<dbReference type="GO" id="GO:0046872">
    <property type="term" value="F:metal ion binding"/>
    <property type="evidence" value="ECO:0007669"/>
    <property type="project" value="UniProtKB-KW"/>
</dbReference>
<dbReference type="Pfam" id="PF05163">
    <property type="entry name" value="DinB"/>
    <property type="match status" value="1"/>
</dbReference>
<dbReference type="Gene3D" id="1.20.120.450">
    <property type="entry name" value="dinb family like domain"/>
    <property type="match status" value="1"/>
</dbReference>
<keyword evidence="5" id="KW-1185">Reference proteome</keyword>
<dbReference type="PANTHER" id="PTHR37302:SF1">
    <property type="entry name" value="PROTEIN DINB"/>
    <property type="match status" value="1"/>
</dbReference>
<dbReference type="Proteomes" id="UP000292781">
    <property type="component" value="Unassembled WGS sequence"/>
</dbReference>
<evidence type="ECO:0000313" key="4">
    <source>
        <dbReference type="EMBL" id="TBW34289.1"/>
    </source>
</evidence>
<dbReference type="OrthoDB" id="9807509at2"/>
<dbReference type="AlphaFoldDB" id="A0A4Q9VHF7"/>
<dbReference type="InterPro" id="IPR034660">
    <property type="entry name" value="DinB/YfiT-like"/>
</dbReference>
<proteinExistence type="inferred from homology"/>
<gene>
    <name evidence="4" type="ORF">EYW49_18565</name>
</gene>
<dbReference type="PANTHER" id="PTHR37302">
    <property type="entry name" value="SLR1116 PROTEIN"/>
    <property type="match status" value="1"/>
</dbReference>
<sequence>MQTDLFPMLADYNRWMNGKLYDAAAQLPPGEVDRDRGAFFGSIHGTLEHLVVADTLWLKRFRSHPAGAGLAAIDAIVTPTALDQRQFGTLAEMRARRDLLDGLIVAWIGGLAAADLDTPLTYRRFNGEAHTKPVRPTLLHFFNHQTHHRGQTTTLLTQAGVDVGVTDLLVRVPEVEPKG</sequence>
<evidence type="ECO:0000256" key="2">
    <source>
        <dbReference type="ARBA" id="ARBA00022723"/>
    </source>
</evidence>
<accession>A0A4Q9VHF7</accession>
<dbReference type="InterPro" id="IPR007837">
    <property type="entry name" value="DinB"/>
</dbReference>
<reference evidence="4 5" key="1">
    <citation type="submission" date="2019-02" db="EMBL/GenBank/DDBJ databases">
        <title>Siculibacillus lacustris gen. nov., sp. nov., a new rosette-forming bacterium isolated from a freshwater crater lake (Lake St. Ana, Romania).</title>
        <authorList>
            <person name="Felfoldi T."/>
            <person name="Marton Z."/>
            <person name="Szabo A."/>
            <person name="Mentes A."/>
            <person name="Boka K."/>
            <person name="Marialigeti K."/>
            <person name="Mathe I."/>
            <person name="Koncz M."/>
            <person name="Schumann P."/>
            <person name="Toth E."/>
        </authorList>
    </citation>
    <scope>NUCLEOTIDE SEQUENCE [LARGE SCALE GENOMIC DNA]</scope>
    <source>
        <strain evidence="4 5">SA-279</strain>
    </source>
</reference>
<protein>
    <submittedName>
        <fullName evidence="4">Damage-inducible protein DinB</fullName>
    </submittedName>
</protein>
<dbReference type="EMBL" id="SJFN01000035">
    <property type="protein sequence ID" value="TBW34289.1"/>
    <property type="molecule type" value="Genomic_DNA"/>
</dbReference>
<name>A0A4Q9VHF7_9HYPH</name>
<evidence type="ECO:0000256" key="1">
    <source>
        <dbReference type="ARBA" id="ARBA00008635"/>
    </source>
</evidence>
<feature type="binding site" evidence="3">
    <location>
        <position position="148"/>
    </location>
    <ligand>
        <name>a divalent metal cation</name>
        <dbReference type="ChEBI" id="CHEBI:60240"/>
    </ligand>
</feature>
<organism evidence="4 5">
    <name type="scientific">Siculibacillus lacustris</name>
    <dbReference type="NCBI Taxonomy" id="1549641"/>
    <lineage>
        <taxon>Bacteria</taxon>
        <taxon>Pseudomonadati</taxon>
        <taxon>Pseudomonadota</taxon>
        <taxon>Alphaproteobacteria</taxon>
        <taxon>Hyphomicrobiales</taxon>
        <taxon>Ancalomicrobiaceae</taxon>
        <taxon>Siculibacillus</taxon>
    </lineage>
</organism>
<evidence type="ECO:0000313" key="5">
    <source>
        <dbReference type="Proteomes" id="UP000292781"/>
    </source>
</evidence>